<evidence type="ECO:0000313" key="3">
    <source>
        <dbReference type="Proteomes" id="UP001066276"/>
    </source>
</evidence>
<reference evidence="2" key="1">
    <citation type="journal article" date="2022" name="bioRxiv">
        <title>Sequencing and chromosome-scale assembly of the giantPleurodeles waltlgenome.</title>
        <authorList>
            <person name="Brown T."/>
            <person name="Elewa A."/>
            <person name="Iarovenko S."/>
            <person name="Subramanian E."/>
            <person name="Araus A.J."/>
            <person name="Petzold A."/>
            <person name="Susuki M."/>
            <person name="Suzuki K.-i.T."/>
            <person name="Hayashi T."/>
            <person name="Toyoda A."/>
            <person name="Oliveira C."/>
            <person name="Osipova E."/>
            <person name="Leigh N.D."/>
            <person name="Simon A."/>
            <person name="Yun M.H."/>
        </authorList>
    </citation>
    <scope>NUCLEOTIDE SEQUENCE</scope>
    <source>
        <strain evidence="2">20211129_DDA</strain>
        <tissue evidence="2">Liver</tissue>
    </source>
</reference>
<dbReference type="EMBL" id="JANPWB010000008">
    <property type="protein sequence ID" value="KAJ1164058.1"/>
    <property type="molecule type" value="Genomic_DNA"/>
</dbReference>
<feature type="region of interest" description="Disordered" evidence="1">
    <location>
        <begin position="54"/>
        <end position="74"/>
    </location>
</feature>
<name>A0AAV7SJ20_PLEWA</name>
<proteinExistence type="predicted"/>
<sequence>MILHKIVTPEFSIVSGLYEEGFVRSPPAATSRLLLHPFCSYRCRYSPEGEFAPHFDGSSAAPARPGATRQPPLSSRLPRVSLIVANIRVLAAAARSPLGHRDLPRPQEPEQEAP</sequence>
<organism evidence="2 3">
    <name type="scientific">Pleurodeles waltl</name>
    <name type="common">Iberian ribbed newt</name>
    <dbReference type="NCBI Taxonomy" id="8319"/>
    <lineage>
        <taxon>Eukaryota</taxon>
        <taxon>Metazoa</taxon>
        <taxon>Chordata</taxon>
        <taxon>Craniata</taxon>
        <taxon>Vertebrata</taxon>
        <taxon>Euteleostomi</taxon>
        <taxon>Amphibia</taxon>
        <taxon>Batrachia</taxon>
        <taxon>Caudata</taxon>
        <taxon>Salamandroidea</taxon>
        <taxon>Salamandridae</taxon>
        <taxon>Pleurodelinae</taxon>
        <taxon>Pleurodeles</taxon>
    </lineage>
</organism>
<dbReference type="Proteomes" id="UP001066276">
    <property type="component" value="Chromosome 4_2"/>
</dbReference>
<accession>A0AAV7SJ20</accession>
<comment type="caution">
    <text evidence="2">The sequence shown here is derived from an EMBL/GenBank/DDBJ whole genome shotgun (WGS) entry which is preliminary data.</text>
</comment>
<evidence type="ECO:0000256" key="1">
    <source>
        <dbReference type="SAM" id="MobiDB-lite"/>
    </source>
</evidence>
<gene>
    <name evidence="2" type="ORF">NDU88_004505</name>
</gene>
<dbReference type="AlphaFoldDB" id="A0AAV7SJ20"/>
<evidence type="ECO:0000313" key="2">
    <source>
        <dbReference type="EMBL" id="KAJ1164058.1"/>
    </source>
</evidence>
<keyword evidence="3" id="KW-1185">Reference proteome</keyword>
<protein>
    <submittedName>
        <fullName evidence="2">Uncharacterized protein</fullName>
    </submittedName>
</protein>